<proteinExistence type="predicted"/>
<dbReference type="InterPro" id="IPR000073">
    <property type="entry name" value="AB_hydrolase_1"/>
</dbReference>
<sequence>MAFPFKIVEHTVPAQHVREWPRATANSQEDVLYIHVKQYIPLDNPDPQPGDVTIIGAHANGFPKELYEALWAELHARTTSSPAFRIRSIWIADVTNQGRSGALNEALLGDDPCWHDHARDLLHLTNVFRDAMPRPLVGVGHSFGGNILTHLSLLHPRLLTTLVLLDPVITHFTFRRMGAGIGPTRSSTFRRETWPSRDAAEASFRRSPFYSSWDPRVLDAWCAHAIRDTPTALFPGDQGEGEGESTSGNESHQEKQKQKQVTLTTTKHQEVFTFFRPLWPYHKADGTIDRDGAPDFDPSLNDKVDRSSPLSFPFYRSEGSSVLQNLPHVRPSVLWVFGGDSDLSQPEGRREKLALCGSGGGGSGGVAAGRVAEVVVEGRGHLFPMEVPALCAEHAAAWIAKEMQRWRDAERAYEEWTRKPFREKTTLSQRFMDSVGRPPVRGGGGGKKNGEAPESKL</sequence>
<organism evidence="3 4">
    <name type="scientific">Diatrype stigma</name>
    <dbReference type="NCBI Taxonomy" id="117547"/>
    <lineage>
        <taxon>Eukaryota</taxon>
        <taxon>Fungi</taxon>
        <taxon>Dikarya</taxon>
        <taxon>Ascomycota</taxon>
        <taxon>Pezizomycotina</taxon>
        <taxon>Sordariomycetes</taxon>
        <taxon>Xylariomycetidae</taxon>
        <taxon>Xylariales</taxon>
        <taxon>Diatrypaceae</taxon>
        <taxon>Diatrype</taxon>
    </lineage>
</organism>
<accession>A0AAN9YRA0</accession>
<reference evidence="3 4" key="1">
    <citation type="submission" date="2024-02" db="EMBL/GenBank/DDBJ databases">
        <title>De novo assembly and annotation of 12 fungi associated with fruit tree decline syndrome in Ontario, Canada.</title>
        <authorList>
            <person name="Sulman M."/>
            <person name="Ellouze W."/>
            <person name="Ilyukhin E."/>
        </authorList>
    </citation>
    <scope>NUCLEOTIDE SEQUENCE [LARGE SCALE GENOMIC DNA]</scope>
    <source>
        <strain evidence="3 4">M11/M66-122</strain>
    </source>
</reference>
<protein>
    <recommendedName>
        <fullName evidence="2">AB hydrolase-1 domain-containing protein</fullName>
    </recommendedName>
</protein>
<feature type="region of interest" description="Disordered" evidence="1">
    <location>
        <begin position="232"/>
        <end position="263"/>
    </location>
</feature>
<evidence type="ECO:0000256" key="1">
    <source>
        <dbReference type="SAM" id="MobiDB-lite"/>
    </source>
</evidence>
<dbReference type="Proteomes" id="UP001320420">
    <property type="component" value="Unassembled WGS sequence"/>
</dbReference>
<feature type="region of interest" description="Disordered" evidence="1">
    <location>
        <begin position="424"/>
        <end position="457"/>
    </location>
</feature>
<dbReference type="Pfam" id="PF12697">
    <property type="entry name" value="Abhydrolase_6"/>
    <property type="match status" value="1"/>
</dbReference>
<evidence type="ECO:0000313" key="4">
    <source>
        <dbReference type="Proteomes" id="UP001320420"/>
    </source>
</evidence>
<keyword evidence="4" id="KW-1185">Reference proteome</keyword>
<feature type="compositionally biased region" description="Basic and acidic residues" evidence="1">
    <location>
        <begin position="448"/>
        <end position="457"/>
    </location>
</feature>
<evidence type="ECO:0000259" key="2">
    <source>
        <dbReference type="Pfam" id="PF12697"/>
    </source>
</evidence>
<dbReference type="SUPFAM" id="SSF53474">
    <property type="entry name" value="alpha/beta-Hydrolases"/>
    <property type="match status" value="1"/>
</dbReference>
<gene>
    <name evidence="3" type="ORF">SLS62_003466</name>
</gene>
<feature type="domain" description="AB hydrolase-1" evidence="2">
    <location>
        <begin position="57"/>
        <end position="393"/>
    </location>
</feature>
<dbReference type="AlphaFoldDB" id="A0AAN9YRA0"/>
<dbReference type="Gene3D" id="3.40.50.1820">
    <property type="entry name" value="alpha/beta hydrolase"/>
    <property type="match status" value="1"/>
</dbReference>
<dbReference type="InterPro" id="IPR029058">
    <property type="entry name" value="AB_hydrolase_fold"/>
</dbReference>
<dbReference type="EMBL" id="JAKJXP020000020">
    <property type="protein sequence ID" value="KAK7754446.1"/>
    <property type="molecule type" value="Genomic_DNA"/>
</dbReference>
<comment type="caution">
    <text evidence="3">The sequence shown here is derived from an EMBL/GenBank/DDBJ whole genome shotgun (WGS) entry which is preliminary data.</text>
</comment>
<evidence type="ECO:0000313" key="3">
    <source>
        <dbReference type="EMBL" id="KAK7754446.1"/>
    </source>
</evidence>
<name>A0AAN9YRA0_9PEZI</name>